<feature type="transmembrane region" description="Helical" evidence="2">
    <location>
        <begin position="268"/>
        <end position="288"/>
    </location>
</feature>
<evidence type="ECO:0000313" key="4">
    <source>
        <dbReference type="Proteomes" id="UP000596902"/>
    </source>
</evidence>
<reference evidence="3" key="2">
    <citation type="submission" date="2020-08" db="EMBL/GenBank/DDBJ databases">
        <title>Draft Genome Sequence of Cumin Blight Pathogen Alternaria burnsii.</title>
        <authorList>
            <person name="Feng Z."/>
        </authorList>
    </citation>
    <scope>NUCLEOTIDE SEQUENCE</scope>
    <source>
        <strain evidence="3">CBS107.38</strain>
    </source>
</reference>
<protein>
    <submittedName>
        <fullName evidence="3">Uncharacterized protein</fullName>
    </submittedName>
</protein>
<evidence type="ECO:0000256" key="2">
    <source>
        <dbReference type="SAM" id="Phobius"/>
    </source>
</evidence>
<proteinExistence type="predicted"/>
<dbReference type="EMBL" id="JAAABM010000001">
    <property type="protein sequence ID" value="KAF7681329.1"/>
    <property type="molecule type" value="Genomic_DNA"/>
</dbReference>
<feature type="region of interest" description="Disordered" evidence="1">
    <location>
        <begin position="1"/>
        <end position="99"/>
    </location>
</feature>
<feature type="region of interest" description="Disordered" evidence="1">
    <location>
        <begin position="402"/>
        <end position="502"/>
    </location>
</feature>
<accession>A0A8H7BD26</accession>
<dbReference type="RefSeq" id="XP_038791208.1">
    <property type="nucleotide sequence ID" value="XM_038925352.1"/>
</dbReference>
<keyword evidence="2" id="KW-0472">Membrane</keyword>
<reference evidence="3" key="1">
    <citation type="submission" date="2020-01" db="EMBL/GenBank/DDBJ databases">
        <authorList>
            <person name="Feng Z.H.Z."/>
        </authorList>
    </citation>
    <scope>NUCLEOTIDE SEQUENCE</scope>
    <source>
        <strain evidence="3">CBS107.38</strain>
    </source>
</reference>
<feature type="region of interest" description="Disordered" evidence="1">
    <location>
        <begin position="660"/>
        <end position="682"/>
    </location>
</feature>
<feature type="compositionally biased region" description="Basic and acidic residues" evidence="1">
    <location>
        <begin position="430"/>
        <end position="440"/>
    </location>
</feature>
<organism evidence="3 4">
    <name type="scientific">Alternaria burnsii</name>
    <dbReference type="NCBI Taxonomy" id="1187904"/>
    <lineage>
        <taxon>Eukaryota</taxon>
        <taxon>Fungi</taxon>
        <taxon>Dikarya</taxon>
        <taxon>Ascomycota</taxon>
        <taxon>Pezizomycotina</taxon>
        <taxon>Dothideomycetes</taxon>
        <taxon>Pleosporomycetidae</taxon>
        <taxon>Pleosporales</taxon>
        <taxon>Pleosporineae</taxon>
        <taxon>Pleosporaceae</taxon>
        <taxon>Alternaria</taxon>
        <taxon>Alternaria sect. Alternaria</taxon>
    </lineage>
</organism>
<keyword evidence="2" id="KW-1133">Transmembrane helix</keyword>
<feature type="compositionally biased region" description="Basic and acidic residues" evidence="1">
    <location>
        <begin position="89"/>
        <end position="99"/>
    </location>
</feature>
<dbReference type="AlphaFoldDB" id="A0A8H7BD26"/>
<evidence type="ECO:0000256" key="1">
    <source>
        <dbReference type="SAM" id="MobiDB-lite"/>
    </source>
</evidence>
<name>A0A8H7BD26_9PLEO</name>
<feature type="compositionally biased region" description="Gly residues" evidence="1">
    <location>
        <begin position="359"/>
        <end position="371"/>
    </location>
</feature>
<feature type="compositionally biased region" description="Polar residues" evidence="1">
    <location>
        <begin position="404"/>
        <end position="424"/>
    </location>
</feature>
<feature type="compositionally biased region" description="Acidic residues" evidence="1">
    <location>
        <begin position="660"/>
        <end position="670"/>
    </location>
</feature>
<dbReference type="Proteomes" id="UP000596902">
    <property type="component" value="Unassembled WGS sequence"/>
</dbReference>
<sequence>MVYKGSDSFSHVPSDPLRTYETYGGELRRSSTTSIGNSYGLLPSPGMASTLSSDNRTPDAPATTKRRLEEPGADIDAGGQDEEQLPFSEPDHKTPRNWESSYREAKLAYLKVKGDNLALKGSLIAKDTQLVEKDQKIVQLRQDATRVREITNQRDKTINEFERENQYLKIKLANEQAVHTYLHHFIASMPPERRPHVPSHIPSLDETVRNSKDYLHPDAPREGLKNFRGFQPTLHYAAGNGKVRPSRYGSNAHWDLGLCLVHFMTLNAFFIIILLLLLSISYFGWYFYARWNASRNGLPPPSMNPMVAFSRSSSSGAATSNYPGPAPTGIKGWFDTQLRKFKNRNNRYTTGSGYEDAGYSGGRGVGGGRGAGSRLDPDEAWSSRVGDEAYYEEQELGLHEPVSTHGQTANPYASPSPYNNTTEPSRGRSRTRDSYDEHLDAQSTRNPFGDDNAASLRGVSPRPVLDADTSYRGGATATMPSAPKHKKAGSVDSIDNSPTESRRMLVKSDNYVALGLVVKTFEKKGNQEAASISVDYNEAHMVQTTLHRLPPYPHQKLTSNSGGKVEVVPTANKSAGAAVRLPTLETVLVRVSQVKPEVENAGDKSNRGFNGDCNNDQGDNMGQASSPKVTADSRLSANIWRDQEQLSVSPPRAGYYVEDEVDWGEDDDDDPTKSGKPGQYHIHPQRQAMVQEPFLGLPHFKNAEVDEIPATVQDLRGYDHRIKVMYERKPKNQRFINGGNGKVAPALYGSEQRHDLGLCFATFLTRKRCEMGVNCPWRHHPLSNAEKAWIIEYGKKKGKEFIDNNDRWWSYPEVPVPGANMQGCGDKDT</sequence>
<feature type="region of interest" description="Disordered" evidence="1">
    <location>
        <begin position="598"/>
        <end position="631"/>
    </location>
</feature>
<feature type="region of interest" description="Disordered" evidence="1">
    <location>
        <begin position="345"/>
        <end position="383"/>
    </location>
</feature>
<keyword evidence="4" id="KW-1185">Reference proteome</keyword>
<gene>
    <name evidence="3" type="ORF">GT037_000305</name>
</gene>
<dbReference type="GeneID" id="62198530"/>
<evidence type="ECO:0000313" key="3">
    <source>
        <dbReference type="EMBL" id="KAF7681329.1"/>
    </source>
</evidence>
<comment type="caution">
    <text evidence="3">The sequence shown here is derived from an EMBL/GenBank/DDBJ whole genome shotgun (WGS) entry which is preliminary data.</text>
</comment>
<keyword evidence="2" id="KW-0812">Transmembrane</keyword>
<feature type="compositionally biased region" description="Polar residues" evidence="1">
    <location>
        <begin position="612"/>
        <end position="631"/>
    </location>
</feature>